<organism evidence="3 4">
    <name type="scientific">Nosema bombycis (strain CQ1 / CVCC 102059)</name>
    <name type="common">Microsporidian parasite</name>
    <name type="synonym">Pebrine of silkworm</name>
    <dbReference type="NCBI Taxonomy" id="578461"/>
    <lineage>
        <taxon>Eukaryota</taxon>
        <taxon>Fungi</taxon>
        <taxon>Fungi incertae sedis</taxon>
        <taxon>Microsporidia</taxon>
        <taxon>Nosematidae</taxon>
        <taxon>Nosema</taxon>
    </lineage>
</organism>
<feature type="signal peptide" evidence="2">
    <location>
        <begin position="1"/>
        <end position="22"/>
    </location>
</feature>
<dbReference type="AlphaFoldDB" id="R0MMK1"/>
<name>R0MMK1_NOSB1</name>
<accession>R0MMK1</accession>
<protein>
    <submittedName>
        <fullName evidence="3">Uncharacterized protein</fullName>
    </submittedName>
</protein>
<keyword evidence="4" id="KW-1185">Reference proteome</keyword>
<keyword evidence="1" id="KW-0812">Transmembrane</keyword>
<dbReference type="Proteomes" id="UP000016927">
    <property type="component" value="Unassembled WGS sequence"/>
</dbReference>
<feature type="chain" id="PRO_5004355252" evidence="2">
    <location>
        <begin position="23"/>
        <end position="137"/>
    </location>
</feature>
<dbReference type="EMBL" id="KB908912">
    <property type="protein sequence ID" value="EOB15430.1"/>
    <property type="molecule type" value="Genomic_DNA"/>
</dbReference>
<feature type="transmembrane region" description="Helical" evidence="1">
    <location>
        <begin position="104"/>
        <end position="126"/>
    </location>
</feature>
<dbReference type="VEuPathDB" id="MicrosporidiaDB:NBO_4g0058"/>
<proteinExistence type="predicted"/>
<reference evidence="3 4" key="1">
    <citation type="journal article" date="2013" name="BMC Genomics">
        <title>Comparative genomics of parasitic silkworm microsporidia reveal an association between genome expansion and host adaptation.</title>
        <authorList>
            <person name="Pan G."/>
            <person name="Xu J."/>
            <person name="Li T."/>
            <person name="Xia Q."/>
            <person name="Liu S.L."/>
            <person name="Zhang G."/>
            <person name="Li S."/>
            <person name="Li C."/>
            <person name="Liu H."/>
            <person name="Yang L."/>
            <person name="Liu T."/>
            <person name="Zhang X."/>
            <person name="Wu Z."/>
            <person name="Fan W."/>
            <person name="Dang X."/>
            <person name="Xiang H."/>
            <person name="Tao M."/>
            <person name="Li Y."/>
            <person name="Hu J."/>
            <person name="Li Z."/>
            <person name="Lin L."/>
            <person name="Luo J."/>
            <person name="Geng L."/>
            <person name="Wang L."/>
            <person name="Long M."/>
            <person name="Wan Y."/>
            <person name="He N."/>
            <person name="Zhang Z."/>
            <person name="Lu C."/>
            <person name="Keeling P.J."/>
            <person name="Wang J."/>
            <person name="Xiang Z."/>
            <person name="Zhou Z."/>
        </authorList>
    </citation>
    <scope>NUCLEOTIDE SEQUENCE [LARGE SCALE GENOMIC DNA]</scope>
    <source>
        <strain evidence="4">CQ1 / CVCC 102059</strain>
    </source>
</reference>
<evidence type="ECO:0000313" key="3">
    <source>
        <dbReference type="EMBL" id="EOB15430.1"/>
    </source>
</evidence>
<feature type="transmembrane region" description="Helical" evidence="1">
    <location>
        <begin position="77"/>
        <end position="98"/>
    </location>
</feature>
<dbReference type="HOGENOM" id="CLU_156028_0_0_1"/>
<sequence length="137" mass="16288">MNLNVFVIFYLLFISAGRCCSSKRSTGFICLAFTDVRVFATIMNNKSERDNQIENKEEGTARPYLNKSLILSMLKDLLFIMLKILTMVLFYRLLVYLFPYWKFIGIYIFNIIFIIILIYGISIFYVPDRSFYRFLVF</sequence>
<gene>
    <name evidence="3" type="ORF">NBO_4g0058</name>
</gene>
<keyword evidence="2" id="KW-0732">Signal</keyword>
<keyword evidence="1" id="KW-0472">Membrane</keyword>
<evidence type="ECO:0000256" key="1">
    <source>
        <dbReference type="SAM" id="Phobius"/>
    </source>
</evidence>
<evidence type="ECO:0000313" key="4">
    <source>
        <dbReference type="Proteomes" id="UP000016927"/>
    </source>
</evidence>
<keyword evidence="1" id="KW-1133">Transmembrane helix</keyword>
<evidence type="ECO:0000256" key="2">
    <source>
        <dbReference type="SAM" id="SignalP"/>
    </source>
</evidence>